<comment type="caution">
    <text evidence="1">The sequence shown here is derived from an EMBL/GenBank/DDBJ whole genome shotgun (WGS) entry which is preliminary data.</text>
</comment>
<gene>
    <name evidence="1" type="ORF">CFOL_v3_01525</name>
</gene>
<organism evidence="1 2">
    <name type="scientific">Cephalotus follicularis</name>
    <name type="common">Albany pitcher plant</name>
    <dbReference type="NCBI Taxonomy" id="3775"/>
    <lineage>
        <taxon>Eukaryota</taxon>
        <taxon>Viridiplantae</taxon>
        <taxon>Streptophyta</taxon>
        <taxon>Embryophyta</taxon>
        <taxon>Tracheophyta</taxon>
        <taxon>Spermatophyta</taxon>
        <taxon>Magnoliopsida</taxon>
        <taxon>eudicotyledons</taxon>
        <taxon>Gunneridae</taxon>
        <taxon>Pentapetalae</taxon>
        <taxon>rosids</taxon>
        <taxon>fabids</taxon>
        <taxon>Oxalidales</taxon>
        <taxon>Cephalotaceae</taxon>
        <taxon>Cephalotus</taxon>
    </lineage>
</organism>
<accession>A0A1Q3AQI1</accession>
<dbReference type="InParanoid" id="A0A1Q3AQI1"/>
<dbReference type="AlphaFoldDB" id="A0A1Q3AQI1"/>
<protein>
    <submittedName>
        <fullName evidence="1">Uncharacterized protein</fullName>
    </submittedName>
</protein>
<evidence type="ECO:0000313" key="2">
    <source>
        <dbReference type="Proteomes" id="UP000187406"/>
    </source>
</evidence>
<dbReference type="Proteomes" id="UP000187406">
    <property type="component" value="Unassembled WGS sequence"/>
</dbReference>
<reference evidence="2" key="1">
    <citation type="submission" date="2016-04" db="EMBL/GenBank/DDBJ databases">
        <title>Cephalotus genome sequencing.</title>
        <authorList>
            <person name="Fukushima K."/>
            <person name="Hasebe M."/>
            <person name="Fang X."/>
        </authorList>
    </citation>
    <scope>NUCLEOTIDE SEQUENCE [LARGE SCALE GENOMIC DNA]</scope>
    <source>
        <strain evidence="2">cv. St1</strain>
    </source>
</reference>
<name>A0A1Q3AQI1_CEPFO</name>
<dbReference type="OrthoDB" id="1415978at2759"/>
<dbReference type="EMBL" id="BDDD01000049">
    <property type="protein sequence ID" value="GAV57989.1"/>
    <property type="molecule type" value="Genomic_DNA"/>
</dbReference>
<evidence type="ECO:0000313" key="1">
    <source>
        <dbReference type="EMBL" id="GAV57989.1"/>
    </source>
</evidence>
<sequence>MCKLEKGSPGVELSIHFWRAARAYDKLIWKDAMDSVKSRSIPRWEALMKLQLHLWARHAYHVPSKSDHNTNNMSESWNHWIGKFRKKNIVKLLEGIRMKLMSMMHERFVKACQLRDSGNSKVTPTARMKLDKAIKDSTFCNLLPASADEF</sequence>
<proteinExistence type="predicted"/>
<keyword evidence="2" id="KW-1185">Reference proteome</keyword>